<dbReference type="InterPro" id="IPR013549">
    <property type="entry name" value="DUF1731"/>
</dbReference>
<gene>
    <name evidence="4" type="ORF">CVS27_12845</name>
</gene>
<comment type="caution">
    <text evidence="4">The sequence shown here is derived from an EMBL/GenBank/DDBJ whole genome shotgun (WGS) entry which is preliminary data.</text>
</comment>
<evidence type="ECO:0000259" key="2">
    <source>
        <dbReference type="Pfam" id="PF01370"/>
    </source>
</evidence>
<name>A0A2S3ZV40_ARTGL</name>
<dbReference type="InterPro" id="IPR010099">
    <property type="entry name" value="SDR39U1"/>
</dbReference>
<evidence type="ECO:0000256" key="1">
    <source>
        <dbReference type="ARBA" id="ARBA00009353"/>
    </source>
</evidence>
<dbReference type="InterPro" id="IPR001509">
    <property type="entry name" value="Epimerase_deHydtase"/>
</dbReference>
<dbReference type="RefSeq" id="WP_103466136.1">
    <property type="nucleotide sequence ID" value="NZ_PPXC01000009.1"/>
</dbReference>
<evidence type="ECO:0000313" key="5">
    <source>
        <dbReference type="Proteomes" id="UP000237061"/>
    </source>
</evidence>
<dbReference type="Proteomes" id="UP000237061">
    <property type="component" value="Unassembled WGS sequence"/>
</dbReference>
<dbReference type="Pfam" id="PF08338">
    <property type="entry name" value="DUF1731"/>
    <property type="match status" value="1"/>
</dbReference>
<dbReference type="Gene3D" id="3.40.50.720">
    <property type="entry name" value="NAD(P)-binding Rossmann-like Domain"/>
    <property type="match status" value="1"/>
</dbReference>
<proteinExistence type="inferred from homology"/>
<keyword evidence="5" id="KW-1185">Reference proteome</keyword>
<dbReference type="EMBL" id="PPXC01000009">
    <property type="protein sequence ID" value="POH73043.1"/>
    <property type="molecule type" value="Genomic_DNA"/>
</dbReference>
<feature type="domain" description="NAD-dependent epimerase/dehydratase" evidence="2">
    <location>
        <begin position="4"/>
        <end position="215"/>
    </location>
</feature>
<accession>A0A2S3ZV40</accession>
<dbReference type="InterPro" id="IPR036291">
    <property type="entry name" value="NAD(P)-bd_dom_sf"/>
</dbReference>
<dbReference type="PANTHER" id="PTHR11092">
    <property type="entry name" value="SUGAR NUCLEOTIDE EPIMERASE RELATED"/>
    <property type="match status" value="1"/>
</dbReference>
<protein>
    <submittedName>
        <fullName evidence="4">TIGR01777 family protein</fullName>
    </submittedName>
</protein>
<reference evidence="4 5" key="1">
    <citation type="submission" date="2018-01" db="EMBL/GenBank/DDBJ databases">
        <title>Arthrobacter sp. nov., from glaciers in China.</title>
        <authorList>
            <person name="Liu Q."/>
            <person name="Xin Y.-H."/>
        </authorList>
    </citation>
    <scope>NUCLEOTIDE SEQUENCE [LARGE SCALE GENOMIC DNA]</scope>
    <source>
        <strain evidence="4 5">HLT2-12-2</strain>
    </source>
</reference>
<comment type="similarity">
    <text evidence="1">Belongs to the NAD(P)-dependent epimerase/dehydratase family. SDR39U1 subfamily.</text>
</comment>
<evidence type="ECO:0000313" key="4">
    <source>
        <dbReference type="EMBL" id="POH73043.1"/>
    </source>
</evidence>
<evidence type="ECO:0000259" key="3">
    <source>
        <dbReference type="Pfam" id="PF08338"/>
    </source>
</evidence>
<dbReference type="Pfam" id="PF01370">
    <property type="entry name" value="Epimerase"/>
    <property type="match status" value="1"/>
</dbReference>
<feature type="domain" description="DUF1731" evidence="3">
    <location>
        <begin position="242"/>
        <end position="291"/>
    </location>
</feature>
<dbReference type="AlphaFoldDB" id="A0A2S3ZV40"/>
<dbReference type="NCBIfam" id="TIGR01777">
    <property type="entry name" value="yfcH"/>
    <property type="match status" value="1"/>
</dbReference>
<organism evidence="4 5">
    <name type="scientific">Arthrobacter glacialis</name>
    <dbReference type="NCBI Taxonomy" id="1664"/>
    <lineage>
        <taxon>Bacteria</taxon>
        <taxon>Bacillati</taxon>
        <taxon>Actinomycetota</taxon>
        <taxon>Actinomycetes</taxon>
        <taxon>Micrococcales</taxon>
        <taxon>Micrococcaceae</taxon>
        <taxon>Arthrobacter</taxon>
    </lineage>
</organism>
<dbReference type="SUPFAM" id="SSF51735">
    <property type="entry name" value="NAD(P)-binding Rossmann-fold domains"/>
    <property type="match status" value="1"/>
</dbReference>
<sequence>MKTVVIAGASGFIGTHFRSRLAGAGWRVRTVGRSGDAVWGDTSAITGLLEGADLLVNLAGKSVSCRYTPANTAEIIRSRMETTAELGRAVAACNRPPRDWFNASTGTIYRDARDRAQNEDDGELGSGFSVDVARGWEETFAAADTPQTRKIPLRITIAMGPGGGVMQPFNNLARLGLGGRMGDGQQKYSWIHVEDLFRAVVFLHEHRQITGPVNIAAPEVVTNKELMAAVRAANRVPFGLPTPAWLLKIGAVVIRTETELVLKSRWVSSGKLQDAGFTWQYPDLARALADISGRNAAGTSVPRASARRHA</sequence>
<dbReference type="PANTHER" id="PTHR11092:SF0">
    <property type="entry name" value="EPIMERASE FAMILY PROTEIN SDR39U1"/>
    <property type="match status" value="1"/>
</dbReference>